<keyword evidence="3" id="KW-1185">Reference proteome</keyword>
<feature type="compositionally biased region" description="Basic and acidic residues" evidence="1">
    <location>
        <begin position="40"/>
        <end position="59"/>
    </location>
</feature>
<proteinExistence type="predicted"/>
<protein>
    <submittedName>
        <fullName evidence="2">Uncharacterized protein</fullName>
    </submittedName>
</protein>
<accession>A0A4Y2NFS2</accession>
<gene>
    <name evidence="2" type="ORF">AVEN_80782_1</name>
</gene>
<feature type="compositionally biased region" description="Basic and acidic residues" evidence="1">
    <location>
        <begin position="1"/>
        <end position="16"/>
    </location>
</feature>
<evidence type="ECO:0000256" key="1">
    <source>
        <dbReference type="SAM" id="MobiDB-lite"/>
    </source>
</evidence>
<feature type="compositionally biased region" description="Polar residues" evidence="1">
    <location>
        <begin position="62"/>
        <end position="72"/>
    </location>
</feature>
<dbReference type="AlphaFoldDB" id="A0A4Y2NFS2"/>
<evidence type="ECO:0000313" key="2">
    <source>
        <dbReference type="EMBL" id="GBN36616.1"/>
    </source>
</evidence>
<evidence type="ECO:0000313" key="3">
    <source>
        <dbReference type="Proteomes" id="UP000499080"/>
    </source>
</evidence>
<dbReference type="EMBL" id="BGPR01127180">
    <property type="protein sequence ID" value="GBN36616.1"/>
    <property type="molecule type" value="Genomic_DNA"/>
</dbReference>
<feature type="compositionally biased region" description="Polar residues" evidence="1">
    <location>
        <begin position="18"/>
        <end position="36"/>
    </location>
</feature>
<reference evidence="2 3" key="1">
    <citation type="journal article" date="2019" name="Sci. Rep.">
        <title>Orb-weaving spider Araneus ventricosus genome elucidates the spidroin gene catalogue.</title>
        <authorList>
            <person name="Kono N."/>
            <person name="Nakamura H."/>
            <person name="Ohtoshi R."/>
            <person name="Moran D.A.P."/>
            <person name="Shinohara A."/>
            <person name="Yoshida Y."/>
            <person name="Fujiwara M."/>
            <person name="Mori M."/>
            <person name="Tomita M."/>
            <person name="Arakawa K."/>
        </authorList>
    </citation>
    <scope>NUCLEOTIDE SEQUENCE [LARGE SCALE GENOMIC DNA]</scope>
</reference>
<organism evidence="2 3">
    <name type="scientific">Araneus ventricosus</name>
    <name type="common">Orbweaver spider</name>
    <name type="synonym">Epeira ventricosa</name>
    <dbReference type="NCBI Taxonomy" id="182803"/>
    <lineage>
        <taxon>Eukaryota</taxon>
        <taxon>Metazoa</taxon>
        <taxon>Ecdysozoa</taxon>
        <taxon>Arthropoda</taxon>
        <taxon>Chelicerata</taxon>
        <taxon>Arachnida</taxon>
        <taxon>Araneae</taxon>
        <taxon>Araneomorphae</taxon>
        <taxon>Entelegynae</taxon>
        <taxon>Araneoidea</taxon>
        <taxon>Araneidae</taxon>
        <taxon>Araneus</taxon>
    </lineage>
</organism>
<comment type="caution">
    <text evidence="2">The sequence shown here is derived from an EMBL/GenBank/DDBJ whole genome shotgun (WGS) entry which is preliminary data.</text>
</comment>
<dbReference type="Proteomes" id="UP000499080">
    <property type="component" value="Unassembled WGS sequence"/>
</dbReference>
<sequence>MILSRDLELHREEVQKHSVLSTSAGPSTSGHQTAANTRVAPERKCVQTFLRCEKTRTDESGNESTSGVSTEPSLDVKLDDFFVRHELSMDPTPNMKLEPQESSIMEAIPSGELEPRESSIPEPTPTEPRESSIPEPTPNTKLEP</sequence>
<name>A0A4Y2NFS2_ARAVE</name>
<feature type="region of interest" description="Disordered" evidence="1">
    <location>
        <begin position="1"/>
        <end position="144"/>
    </location>
</feature>
<feature type="compositionally biased region" description="Basic and acidic residues" evidence="1">
    <location>
        <begin position="74"/>
        <end position="88"/>
    </location>
</feature>